<dbReference type="GO" id="GO:0004523">
    <property type="term" value="F:RNA-DNA hybrid ribonuclease activity"/>
    <property type="evidence" value="ECO:0007669"/>
    <property type="project" value="InterPro"/>
</dbReference>
<dbReference type="PANTHER" id="PTHR47074">
    <property type="entry name" value="BNAC02G40300D PROTEIN"/>
    <property type="match status" value="1"/>
</dbReference>
<evidence type="ECO:0000313" key="3">
    <source>
        <dbReference type="Proteomes" id="UP000275267"/>
    </source>
</evidence>
<dbReference type="GO" id="GO:0003676">
    <property type="term" value="F:nucleic acid binding"/>
    <property type="evidence" value="ECO:0007669"/>
    <property type="project" value="InterPro"/>
</dbReference>
<proteinExistence type="predicted"/>
<dbReference type="InterPro" id="IPR002156">
    <property type="entry name" value="RNaseH_domain"/>
</dbReference>
<dbReference type="AlphaFoldDB" id="A0A3L6QAH9"/>
<dbReference type="Gene3D" id="3.30.420.10">
    <property type="entry name" value="Ribonuclease H-like superfamily/Ribonuclease H"/>
    <property type="match status" value="1"/>
</dbReference>
<feature type="domain" description="RNase H type-1" evidence="1">
    <location>
        <begin position="113"/>
        <end position="204"/>
    </location>
</feature>
<dbReference type="STRING" id="4540.A0A3L6QAH9"/>
<dbReference type="Proteomes" id="UP000275267">
    <property type="component" value="Unassembled WGS sequence"/>
</dbReference>
<dbReference type="EMBL" id="PQIB02000013">
    <property type="protein sequence ID" value="RLM75575.1"/>
    <property type="molecule type" value="Genomic_DNA"/>
</dbReference>
<dbReference type="PANTHER" id="PTHR47074:SF70">
    <property type="entry name" value="OS07G0513450 PROTEIN"/>
    <property type="match status" value="1"/>
</dbReference>
<reference evidence="3" key="1">
    <citation type="journal article" date="2019" name="Nat. Commun.">
        <title>The genome of broomcorn millet.</title>
        <authorList>
            <person name="Zou C."/>
            <person name="Miki D."/>
            <person name="Li D."/>
            <person name="Tang Q."/>
            <person name="Xiao L."/>
            <person name="Rajput S."/>
            <person name="Deng P."/>
            <person name="Jia W."/>
            <person name="Huang R."/>
            <person name="Zhang M."/>
            <person name="Sun Y."/>
            <person name="Hu J."/>
            <person name="Fu X."/>
            <person name="Schnable P.S."/>
            <person name="Li F."/>
            <person name="Zhang H."/>
            <person name="Feng B."/>
            <person name="Zhu X."/>
            <person name="Liu R."/>
            <person name="Schnable J.C."/>
            <person name="Zhu J.-K."/>
            <person name="Zhang H."/>
        </authorList>
    </citation>
    <scope>NUCLEOTIDE SEQUENCE [LARGE SCALE GENOMIC DNA]</scope>
</reference>
<keyword evidence="3" id="KW-1185">Reference proteome</keyword>
<dbReference type="Pfam" id="PF13456">
    <property type="entry name" value="RVT_3"/>
    <property type="match status" value="1"/>
</dbReference>
<gene>
    <name evidence="2" type="ORF">C2845_PM15G11800</name>
</gene>
<dbReference type="InterPro" id="IPR044730">
    <property type="entry name" value="RNase_H-like_dom_plant"/>
</dbReference>
<accession>A0A3L6QAH9</accession>
<dbReference type="InterPro" id="IPR036397">
    <property type="entry name" value="RNaseH_sf"/>
</dbReference>
<evidence type="ECO:0000313" key="2">
    <source>
        <dbReference type="EMBL" id="RLM75575.1"/>
    </source>
</evidence>
<comment type="caution">
    <text evidence="2">The sequence shown here is derived from an EMBL/GenBank/DDBJ whole genome shotgun (WGS) entry which is preliminary data.</text>
</comment>
<organism evidence="2 3">
    <name type="scientific">Panicum miliaceum</name>
    <name type="common">Proso millet</name>
    <name type="synonym">Broomcorn millet</name>
    <dbReference type="NCBI Taxonomy" id="4540"/>
    <lineage>
        <taxon>Eukaryota</taxon>
        <taxon>Viridiplantae</taxon>
        <taxon>Streptophyta</taxon>
        <taxon>Embryophyta</taxon>
        <taxon>Tracheophyta</taxon>
        <taxon>Spermatophyta</taxon>
        <taxon>Magnoliopsida</taxon>
        <taxon>Liliopsida</taxon>
        <taxon>Poales</taxon>
        <taxon>Poaceae</taxon>
        <taxon>PACMAD clade</taxon>
        <taxon>Panicoideae</taxon>
        <taxon>Panicodae</taxon>
        <taxon>Paniceae</taxon>
        <taxon>Panicinae</taxon>
        <taxon>Panicum</taxon>
        <taxon>Panicum sect. Panicum</taxon>
    </lineage>
</organism>
<evidence type="ECO:0000259" key="1">
    <source>
        <dbReference type="Pfam" id="PF13456"/>
    </source>
</evidence>
<name>A0A3L6QAH9_PANMI</name>
<dbReference type="CDD" id="cd06222">
    <property type="entry name" value="RNase_H_like"/>
    <property type="match status" value="1"/>
</dbReference>
<dbReference type="OrthoDB" id="696432at2759"/>
<sequence length="237" mass="26565">MEFDTKCVLCSRLTEDGGHLFFKCKHVRKIWESMQLEDQRRVLEGCCSSEEVTQQIMQMKEEIQMKAIVLLWHWWNERNRVREGDKRREAHDLVYVIEKNAVEFLRLGSSSGAGNLTRLTNALQAEVRACLNGAKAAAKQGVGRVIMEKDSMVLAQAMKDNSYRLATAGGDILELKNFLNENFISCNVAFVPRSCNKVAHALAALGRMCPPEIDLAWNGSSSVVEELVASDNAESIS</sequence>
<protein>
    <recommendedName>
        <fullName evidence="1">RNase H type-1 domain-containing protein</fullName>
    </recommendedName>
</protein>
<dbReference type="InterPro" id="IPR052929">
    <property type="entry name" value="RNase_H-like_EbsB-rel"/>
</dbReference>